<dbReference type="Pfam" id="PF12833">
    <property type="entry name" value="HTH_18"/>
    <property type="match status" value="1"/>
</dbReference>
<dbReference type="Gene3D" id="1.10.10.60">
    <property type="entry name" value="Homeodomain-like"/>
    <property type="match status" value="2"/>
</dbReference>
<evidence type="ECO:0000256" key="1">
    <source>
        <dbReference type="ARBA" id="ARBA00023015"/>
    </source>
</evidence>
<dbReference type="GO" id="GO:0003700">
    <property type="term" value="F:DNA-binding transcription factor activity"/>
    <property type="evidence" value="ECO:0007669"/>
    <property type="project" value="InterPro"/>
</dbReference>
<evidence type="ECO:0000313" key="4">
    <source>
        <dbReference type="EMBL" id="QMV66220.1"/>
    </source>
</evidence>
<feature type="domain" description="HTH araC/xylS-type" evidence="3">
    <location>
        <begin position="182"/>
        <end position="280"/>
    </location>
</feature>
<protein>
    <submittedName>
        <fullName evidence="4">Helix-turn-helix transcriptional regulator</fullName>
    </submittedName>
</protein>
<dbReference type="Proteomes" id="UP000515450">
    <property type="component" value="Chromosome"/>
</dbReference>
<dbReference type="EMBL" id="CP058555">
    <property type="protein sequence ID" value="QMV66220.1"/>
    <property type="molecule type" value="Genomic_DNA"/>
</dbReference>
<dbReference type="PROSITE" id="PS01124">
    <property type="entry name" value="HTH_ARAC_FAMILY_2"/>
    <property type="match status" value="1"/>
</dbReference>
<evidence type="ECO:0000256" key="2">
    <source>
        <dbReference type="ARBA" id="ARBA00023163"/>
    </source>
</evidence>
<dbReference type="RefSeq" id="WP_182330965.1">
    <property type="nucleotide sequence ID" value="NZ_CP058555.1"/>
</dbReference>
<dbReference type="InterPro" id="IPR053142">
    <property type="entry name" value="PchR_regulatory_protein"/>
</dbReference>
<accession>A0A7G5DWU5</accession>
<name>A0A7G5DWU5_9SPHI</name>
<sequence length="297" mass="34041">MELLQAEKKAFKYDHPDYKVRMVYPYTDHNFVPEDKSYLVIIAIEEGCSLSTGPKRIVLKEGSSMLLRLHANTVSITSKHRNSRCLILLYRDSYLKQMDISEQHIAAINDAILNAEKISEETSLITYVKAKDLIRMNGSSLLLPAFYKSKSLFILSTLMDAVQPGIPSNKLELRESDIEKISQVKLLIETNLHETYTIHKLAKEVGTNVQYLKQHFKSYYGITIFNFVLKCKMQRAQHLLKDHRLTISVIGNKLGYKHASHFTAAFKKFFGYVPNSLRYLLVMGCDELDAIIEMGLI</sequence>
<keyword evidence="1" id="KW-0805">Transcription regulation</keyword>
<dbReference type="SMART" id="SM00342">
    <property type="entry name" value="HTH_ARAC"/>
    <property type="match status" value="1"/>
</dbReference>
<dbReference type="GO" id="GO:0043565">
    <property type="term" value="F:sequence-specific DNA binding"/>
    <property type="evidence" value="ECO:0007669"/>
    <property type="project" value="InterPro"/>
</dbReference>
<dbReference type="SUPFAM" id="SSF46689">
    <property type="entry name" value="Homeodomain-like"/>
    <property type="match status" value="2"/>
</dbReference>
<dbReference type="PANTHER" id="PTHR47893">
    <property type="entry name" value="REGULATORY PROTEIN PCHR"/>
    <property type="match status" value="1"/>
</dbReference>
<gene>
    <name evidence="4" type="ORF">HS960_00440</name>
</gene>
<dbReference type="PANTHER" id="PTHR47893:SF1">
    <property type="entry name" value="REGULATORY PROTEIN PCHR"/>
    <property type="match status" value="1"/>
</dbReference>
<dbReference type="InterPro" id="IPR018060">
    <property type="entry name" value="HTH_AraC"/>
</dbReference>
<evidence type="ECO:0000259" key="3">
    <source>
        <dbReference type="PROSITE" id="PS01124"/>
    </source>
</evidence>
<organism evidence="4 5">
    <name type="scientific">Sphingobacterium paramultivorum</name>
    <dbReference type="NCBI Taxonomy" id="2886510"/>
    <lineage>
        <taxon>Bacteria</taxon>
        <taxon>Pseudomonadati</taxon>
        <taxon>Bacteroidota</taxon>
        <taxon>Sphingobacteriia</taxon>
        <taxon>Sphingobacteriales</taxon>
        <taxon>Sphingobacteriaceae</taxon>
        <taxon>Sphingobacterium</taxon>
    </lineage>
</organism>
<evidence type="ECO:0000313" key="5">
    <source>
        <dbReference type="Proteomes" id="UP000515450"/>
    </source>
</evidence>
<dbReference type="AlphaFoldDB" id="A0A7G5DWU5"/>
<proteinExistence type="predicted"/>
<keyword evidence="2" id="KW-0804">Transcription</keyword>
<reference evidence="4 5" key="1">
    <citation type="journal article" date="2020" name="G3 (Bethesda)">
        <title>CeMbio - The Caenorhabditis elegans Microbiome Resource.</title>
        <authorList>
            <person name="Dirksen P."/>
            <person name="Assie A."/>
            <person name="Zimmermann J."/>
            <person name="Zhang F."/>
            <person name="Tietje A.M."/>
            <person name="Marsh S.A."/>
            <person name="Felix M.A."/>
            <person name="Shapira M."/>
            <person name="Kaleta C."/>
            <person name="Schulenburg H."/>
            <person name="Samuel B."/>
        </authorList>
    </citation>
    <scope>NUCLEOTIDE SEQUENCE [LARGE SCALE GENOMIC DNA]</scope>
    <source>
        <strain evidence="4 5">BIGb0170</strain>
    </source>
</reference>
<keyword evidence="5" id="KW-1185">Reference proteome</keyword>
<dbReference type="InterPro" id="IPR009057">
    <property type="entry name" value="Homeodomain-like_sf"/>
</dbReference>